<dbReference type="InterPro" id="IPR011761">
    <property type="entry name" value="ATP-grasp"/>
</dbReference>
<organism evidence="3 4">
    <name type="scientific">Mucilaginibacter myungsuensis</name>
    <dbReference type="NCBI Taxonomy" id="649104"/>
    <lineage>
        <taxon>Bacteria</taxon>
        <taxon>Pseudomonadati</taxon>
        <taxon>Bacteroidota</taxon>
        <taxon>Sphingobacteriia</taxon>
        <taxon>Sphingobacteriales</taxon>
        <taxon>Sphingobacteriaceae</taxon>
        <taxon>Mucilaginibacter</taxon>
    </lineage>
</organism>
<evidence type="ECO:0000313" key="3">
    <source>
        <dbReference type="EMBL" id="MBE9661523.1"/>
    </source>
</evidence>
<reference evidence="3" key="1">
    <citation type="submission" date="2020-10" db="EMBL/GenBank/DDBJ databases">
        <title>Mucilaginibacter mali sp. nov., isolated from rhizosphere soil of apple orchard.</title>
        <authorList>
            <person name="Lee J.-S."/>
            <person name="Kim H.S."/>
            <person name="Kim J.-S."/>
        </authorList>
    </citation>
    <scope>NUCLEOTIDE SEQUENCE</scope>
    <source>
        <strain evidence="3">KCTC 22746</strain>
    </source>
</reference>
<comment type="caution">
    <text evidence="3">The sequence shown here is derived from an EMBL/GenBank/DDBJ whole genome shotgun (WGS) entry which is preliminary data.</text>
</comment>
<evidence type="ECO:0000259" key="2">
    <source>
        <dbReference type="PROSITE" id="PS50975"/>
    </source>
</evidence>
<dbReference type="EMBL" id="JADFFL010000002">
    <property type="protein sequence ID" value="MBE9661523.1"/>
    <property type="molecule type" value="Genomic_DNA"/>
</dbReference>
<sequence length="321" mass="36742">MIEILLITNKGDITTDFVVSKLTSLRVAFYRLNTEEIGKSVQVSLTVNNGHFYLYDISKGIAINLCEVKSVYFRRPEIHVTNNTLTSGQKEFIKAELLYTLEGIYRILGNAFWISNVYDIRNAENKLFQLILAKELGFEIPNSIISNHPKQVEAFYSENNSLCIIKPIKSGLVGTNNEEGVIFTSKVEINKQNLERTRECPIYLQNLIEKQADIRVTIVGTKLFPAFIHSQANEEARVDWRKTDEILEYSQISLPLDLVKRCQALTKKLNLNFAAIDFVLDQLGNYIFLEINPNGQWAWIEKQLNFKISDEIASLLVEKIS</sequence>
<dbReference type="GO" id="GO:0018169">
    <property type="term" value="F:ribosomal S6-glutamic acid ligase activity"/>
    <property type="evidence" value="ECO:0007669"/>
    <property type="project" value="TreeGrafter"/>
</dbReference>
<keyword evidence="1" id="KW-0067">ATP-binding</keyword>
<dbReference type="GO" id="GO:0005737">
    <property type="term" value="C:cytoplasm"/>
    <property type="evidence" value="ECO:0007669"/>
    <property type="project" value="TreeGrafter"/>
</dbReference>
<evidence type="ECO:0000313" key="4">
    <source>
        <dbReference type="Proteomes" id="UP000622475"/>
    </source>
</evidence>
<dbReference type="GO" id="GO:0046872">
    <property type="term" value="F:metal ion binding"/>
    <property type="evidence" value="ECO:0007669"/>
    <property type="project" value="InterPro"/>
</dbReference>
<dbReference type="AlphaFoldDB" id="A0A929KX23"/>
<dbReference type="PROSITE" id="PS50975">
    <property type="entry name" value="ATP_GRASP"/>
    <property type="match status" value="1"/>
</dbReference>
<feature type="domain" description="ATP-grasp" evidence="2">
    <location>
        <begin position="130"/>
        <end position="317"/>
    </location>
</feature>
<dbReference type="GO" id="GO:0005524">
    <property type="term" value="F:ATP binding"/>
    <property type="evidence" value="ECO:0007669"/>
    <property type="project" value="UniProtKB-UniRule"/>
</dbReference>
<dbReference type="Pfam" id="PF21068">
    <property type="entry name" value="ATPgraspMvdD"/>
    <property type="match status" value="1"/>
</dbReference>
<gene>
    <name evidence="3" type="ORF">IRJ16_06470</name>
</gene>
<dbReference type="SUPFAM" id="SSF56059">
    <property type="entry name" value="Glutathione synthetase ATP-binding domain-like"/>
    <property type="match status" value="1"/>
</dbReference>
<accession>A0A929KX23</accession>
<keyword evidence="4" id="KW-1185">Reference proteome</keyword>
<dbReference type="Gene3D" id="3.30.470.20">
    <property type="entry name" value="ATP-grasp fold, B domain"/>
    <property type="match status" value="1"/>
</dbReference>
<dbReference type="Pfam" id="PF08443">
    <property type="entry name" value="RimK"/>
    <property type="match status" value="1"/>
</dbReference>
<dbReference type="PANTHER" id="PTHR21621">
    <property type="entry name" value="RIBOSOMAL PROTEIN S6 MODIFICATION PROTEIN"/>
    <property type="match status" value="1"/>
</dbReference>
<evidence type="ECO:0000256" key="1">
    <source>
        <dbReference type="PROSITE-ProRule" id="PRU00409"/>
    </source>
</evidence>
<name>A0A929KX23_9SPHI</name>
<dbReference type="PANTHER" id="PTHR21621:SF7">
    <property type="entry name" value="RIBOSOMAL PROTEIN BS6--L-GLUTAMATE LIGASE"/>
    <property type="match status" value="1"/>
</dbReference>
<protein>
    <recommendedName>
        <fullName evidence="2">ATP-grasp domain-containing protein</fullName>
    </recommendedName>
</protein>
<dbReference type="InterPro" id="IPR013651">
    <property type="entry name" value="ATP-grasp_RimK-type"/>
</dbReference>
<dbReference type="Proteomes" id="UP000622475">
    <property type="component" value="Unassembled WGS sequence"/>
</dbReference>
<keyword evidence="1" id="KW-0547">Nucleotide-binding</keyword>
<dbReference type="InterPro" id="IPR048936">
    <property type="entry name" value="MvdD-like_ATPgrasp"/>
</dbReference>
<proteinExistence type="predicted"/>
<dbReference type="GO" id="GO:0009432">
    <property type="term" value="P:SOS response"/>
    <property type="evidence" value="ECO:0007669"/>
    <property type="project" value="TreeGrafter"/>
</dbReference>
<dbReference type="RefSeq" id="WP_194110708.1">
    <property type="nucleotide sequence ID" value="NZ_JADFFL010000002.1"/>
</dbReference>